<dbReference type="AlphaFoldDB" id="A0A0E1FHK3"/>
<feature type="transmembrane region" description="Helical" evidence="1">
    <location>
        <begin position="171"/>
        <end position="194"/>
    </location>
</feature>
<sequence length="210" mass="24850">MNKMNIFEMLLKSIPFTPIFYWFFSEAFRLAKKRKFYDMQIDILNDYIQNYFNNTSIEFSLKDLKARQVTCNYKVGADILDFLIKNKCRDIFKAIQDFDQSLFYVKVINSDTEDCKLVSNFYKNRIILLRRLCWGIYFVTGGFLFFNYFILSMSEFLNKPPLFSNVENSPSLFLFLIILLIISSLGILTFGRWIDACISLSKKVPVIFKT</sequence>
<feature type="transmembrane region" description="Helical" evidence="1">
    <location>
        <begin position="132"/>
        <end position="151"/>
    </location>
</feature>
<dbReference type="Proteomes" id="UP000076296">
    <property type="component" value="Unassembled WGS sequence"/>
</dbReference>
<organism evidence="3 5">
    <name type="scientific">Acinetobacter baumannii</name>
    <dbReference type="NCBI Taxonomy" id="470"/>
    <lineage>
        <taxon>Bacteria</taxon>
        <taxon>Pseudomonadati</taxon>
        <taxon>Pseudomonadota</taxon>
        <taxon>Gammaproteobacteria</taxon>
        <taxon>Moraxellales</taxon>
        <taxon>Moraxellaceae</taxon>
        <taxon>Acinetobacter</taxon>
        <taxon>Acinetobacter calcoaceticus/baumannii complex</taxon>
    </lineage>
</organism>
<dbReference type="Proteomes" id="UP000315888">
    <property type="component" value="Unassembled WGS sequence"/>
</dbReference>
<evidence type="ECO:0000313" key="3">
    <source>
        <dbReference type="EMBL" id="TPU59688.1"/>
    </source>
</evidence>
<dbReference type="KEGG" id="abau:IX87_01065"/>
<dbReference type="EMBL" id="VHGY01000096">
    <property type="protein sequence ID" value="TPU59688.1"/>
    <property type="molecule type" value="Genomic_DNA"/>
</dbReference>
<keyword evidence="1" id="KW-0472">Membrane</keyword>
<keyword evidence="1" id="KW-0812">Transmembrane</keyword>
<evidence type="ECO:0000313" key="2">
    <source>
        <dbReference type="EMBL" id="KZA20395.1"/>
    </source>
</evidence>
<dbReference type="EMBL" id="LRDT01000013">
    <property type="protein sequence ID" value="KZA20395.1"/>
    <property type="molecule type" value="Genomic_DNA"/>
</dbReference>
<comment type="caution">
    <text evidence="3">The sequence shown here is derived from an EMBL/GenBank/DDBJ whole genome shotgun (WGS) entry which is preliminary data.</text>
</comment>
<name>A0A0E1FHK3_ACIBA</name>
<proteinExistence type="predicted"/>
<reference evidence="3 5" key="2">
    <citation type="submission" date="2019-06" db="EMBL/GenBank/DDBJ databases">
        <title>A Diverse Panel of Clinical Acinetobacter baumannii for Research Use.</title>
        <authorList>
            <person name="Mcgann P."/>
            <person name="Snesrud E."/>
            <person name="Galac M.R."/>
        </authorList>
    </citation>
    <scope>NUCLEOTIDE SEQUENCE [LARGE SCALE GENOMIC DNA]</scope>
    <source>
        <strain evidence="3 5">MRSN14237</strain>
    </source>
</reference>
<gene>
    <name evidence="3" type="ORF">FJU42_20200</name>
    <name evidence="2" type="ORF">LV35_01291</name>
</gene>
<evidence type="ECO:0000313" key="4">
    <source>
        <dbReference type="Proteomes" id="UP000076296"/>
    </source>
</evidence>
<dbReference type="RefSeq" id="WP_001038518.1">
    <property type="nucleotide sequence ID" value="NZ_CP191627.1"/>
</dbReference>
<keyword evidence="1" id="KW-1133">Transmembrane helix</keyword>
<reference evidence="2 4" key="1">
    <citation type="submission" date="2016-01" db="EMBL/GenBank/DDBJ databases">
        <title>Draft sequences of Acinetobacter baumannii isolates from wounded military personnel.</title>
        <authorList>
            <person name="Arivett B.A."/>
            <person name="Fiester S.E."/>
            <person name="Ream D.C."/>
            <person name="Actis L.A."/>
        </authorList>
    </citation>
    <scope>NUCLEOTIDE SEQUENCE [LARGE SCALE GENOMIC DNA]</scope>
    <source>
        <strain evidence="2 4">AB2828</strain>
    </source>
</reference>
<protein>
    <submittedName>
        <fullName evidence="3">Uncharacterized protein</fullName>
    </submittedName>
</protein>
<accession>A0A0E1FHK3</accession>
<evidence type="ECO:0000313" key="5">
    <source>
        <dbReference type="Proteomes" id="UP000315888"/>
    </source>
</evidence>
<evidence type="ECO:0000256" key="1">
    <source>
        <dbReference type="SAM" id="Phobius"/>
    </source>
</evidence>